<evidence type="ECO:0000313" key="15">
    <source>
        <dbReference type="Proteomes" id="UP000033115"/>
    </source>
</evidence>
<dbReference type="HOGENOM" id="CLU_022305_3_2_9"/>
<reference evidence="14 15" key="1">
    <citation type="journal article" date="2015" name="J. Biotechnol.">
        <title>Complete genome sequence of a malodorant-producing acetogen, Clostridium scatologenes ATCC 25775(T).</title>
        <authorList>
            <person name="Zhu Z."/>
            <person name="Guo T."/>
            <person name="Zheng H."/>
            <person name="Song T."/>
            <person name="Ouyang P."/>
            <person name="Xie J."/>
        </authorList>
    </citation>
    <scope>NUCLEOTIDE SEQUENCE [LARGE SCALE GENOMIC DNA]</scope>
    <source>
        <strain evidence="14 15">ATCC 25775</strain>
    </source>
</reference>
<comment type="catalytic activity">
    <reaction evidence="10 11">
        <text>L-serine = pyruvate + NH4(+)</text>
        <dbReference type="Rhea" id="RHEA:19169"/>
        <dbReference type="ChEBI" id="CHEBI:15361"/>
        <dbReference type="ChEBI" id="CHEBI:28938"/>
        <dbReference type="ChEBI" id="CHEBI:33384"/>
        <dbReference type="EC" id="4.3.1.17"/>
    </reaction>
</comment>
<evidence type="ECO:0000259" key="13">
    <source>
        <dbReference type="Pfam" id="PF03315"/>
    </source>
</evidence>
<dbReference type="Proteomes" id="UP000033115">
    <property type="component" value="Chromosome"/>
</dbReference>
<keyword evidence="5 11" id="KW-0004">4Fe-4S</keyword>
<evidence type="ECO:0000256" key="3">
    <source>
        <dbReference type="ARBA" id="ARBA00008636"/>
    </source>
</evidence>
<dbReference type="RefSeq" id="WP_029163361.1">
    <property type="nucleotide sequence ID" value="NZ_CP009933.1"/>
</dbReference>
<evidence type="ECO:0000256" key="5">
    <source>
        <dbReference type="ARBA" id="ARBA00022485"/>
    </source>
</evidence>
<dbReference type="SUPFAM" id="SSF143548">
    <property type="entry name" value="Serine metabolism enzymes domain"/>
    <property type="match status" value="1"/>
</dbReference>
<keyword evidence="15" id="KW-1185">Reference proteome</keyword>
<dbReference type="EC" id="4.3.1.17" evidence="11"/>
<evidence type="ECO:0000256" key="7">
    <source>
        <dbReference type="ARBA" id="ARBA00023004"/>
    </source>
</evidence>
<feature type="domain" description="Serine dehydratase beta chain" evidence="13">
    <location>
        <begin position="16"/>
        <end position="135"/>
    </location>
</feature>
<dbReference type="STRING" id="1548.CSCA_0375"/>
<protein>
    <recommendedName>
        <fullName evidence="11">L-serine dehydratase</fullName>
        <ecNumber evidence="11">4.3.1.17</ecNumber>
    </recommendedName>
</protein>
<keyword evidence="6 11" id="KW-0479">Metal-binding</keyword>
<dbReference type="NCBIfam" id="TIGR00718">
    <property type="entry name" value="sda_alpha"/>
    <property type="match status" value="1"/>
</dbReference>
<evidence type="ECO:0000256" key="9">
    <source>
        <dbReference type="ARBA" id="ARBA00023239"/>
    </source>
</evidence>
<comment type="similarity">
    <text evidence="3 11">Belongs to the iron-sulfur dependent L-serine dehydratase family.</text>
</comment>
<dbReference type="InterPro" id="IPR051318">
    <property type="entry name" value="Fe-S_L-Ser"/>
</dbReference>
<dbReference type="KEGG" id="csq:CSCA_0375"/>
<dbReference type="InterPro" id="IPR004642">
    <property type="entry name" value="Ser_deHydtase_asu"/>
</dbReference>
<dbReference type="Pfam" id="PF03313">
    <property type="entry name" value="SDH_alpha"/>
    <property type="match status" value="1"/>
</dbReference>
<proteinExistence type="inferred from homology"/>
<dbReference type="GO" id="GO:0046872">
    <property type="term" value="F:metal ion binding"/>
    <property type="evidence" value="ECO:0007669"/>
    <property type="project" value="UniProtKB-KW"/>
</dbReference>
<keyword evidence="7 11" id="KW-0408">Iron</keyword>
<evidence type="ECO:0000256" key="10">
    <source>
        <dbReference type="ARBA" id="ARBA00049406"/>
    </source>
</evidence>
<evidence type="ECO:0000313" key="14">
    <source>
        <dbReference type="EMBL" id="AKA67500.1"/>
    </source>
</evidence>
<keyword evidence="8 11" id="KW-0411">Iron-sulfur</keyword>
<comment type="cofactor">
    <cofactor evidence="1 11">
        <name>[4Fe-4S] cluster</name>
        <dbReference type="ChEBI" id="CHEBI:49883"/>
    </cofactor>
</comment>
<name>A0A0E3M6D8_CLOSL</name>
<comment type="pathway">
    <text evidence="2">Carbohydrate biosynthesis; gluconeogenesis.</text>
</comment>
<evidence type="ECO:0000259" key="12">
    <source>
        <dbReference type="Pfam" id="PF03313"/>
    </source>
</evidence>
<evidence type="ECO:0000256" key="11">
    <source>
        <dbReference type="RuleBase" id="RU366059"/>
    </source>
</evidence>
<feature type="domain" description="Serine dehydratase-like alpha subunit" evidence="12">
    <location>
        <begin position="256"/>
        <end position="510"/>
    </location>
</feature>
<gene>
    <name evidence="14" type="ORF">CSCA_0375</name>
</gene>
<evidence type="ECO:0000256" key="4">
    <source>
        <dbReference type="ARBA" id="ARBA00022432"/>
    </source>
</evidence>
<dbReference type="InterPro" id="IPR005130">
    <property type="entry name" value="Ser_deHydtase-like_asu"/>
</dbReference>
<dbReference type="GO" id="GO:0003941">
    <property type="term" value="F:L-serine ammonia-lyase activity"/>
    <property type="evidence" value="ECO:0007669"/>
    <property type="project" value="UniProtKB-UniRule"/>
</dbReference>
<evidence type="ECO:0000256" key="1">
    <source>
        <dbReference type="ARBA" id="ARBA00001966"/>
    </source>
</evidence>
<dbReference type="PANTHER" id="PTHR30182:SF1">
    <property type="entry name" value="L-SERINE DEHYDRATASE 1"/>
    <property type="match status" value="1"/>
</dbReference>
<dbReference type="InterPro" id="IPR005131">
    <property type="entry name" value="Ser_deHydtase_bsu"/>
</dbReference>
<dbReference type="Gene3D" id="3.30.1330.90">
    <property type="entry name" value="D-3-phosphoglycerate dehydrogenase, domain 3"/>
    <property type="match status" value="1"/>
</dbReference>
<accession>A0A0E3M6D8</accession>
<organism evidence="14 15">
    <name type="scientific">Clostridium scatologenes</name>
    <dbReference type="NCBI Taxonomy" id="1548"/>
    <lineage>
        <taxon>Bacteria</taxon>
        <taxon>Bacillati</taxon>
        <taxon>Bacillota</taxon>
        <taxon>Clostridia</taxon>
        <taxon>Eubacteriales</taxon>
        <taxon>Clostridiaceae</taxon>
        <taxon>Clostridium</taxon>
    </lineage>
</organism>
<dbReference type="GO" id="GO:0006094">
    <property type="term" value="P:gluconeogenesis"/>
    <property type="evidence" value="ECO:0007669"/>
    <property type="project" value="UniProtKB-KW"/>
</dbReference>
<dbReference type="Pfam" id="PF03315">
    <property type="entry name" value="SDH_beta"/>
    <property type="match status" value="1"/>
</dbReference>
<evidence type="ECO:0000256" key="2">
    <source>
        <dbReference type="ARBA" id="ARBA00004742"/>
    </source>
</evidence>
<dbReference type="GO" id="GO:0051539">
    <property type="term" value="F:4 iron, 4 sulfur cluster binding"/>
    <property type="evidence" value="ECO:0007669"/>
    <property type="project" value="UniProtKB-UniRule"/>
</dbReference>
<evidence type="ECO:0000256" key="6">
    <source>
        <dbReference type="ARBA" id="ARBA00022723"/>
    </source>
</evidence>
<keyword evidence="4 11" id="KW-0312">Gluconeogenesis</keyword>
<dbReference type="PANTHER" id="PTHR30182">
    <property type="entry name" value="L-SERINE DEHYDRATASE"/>
    <property type="match status" value="1"/>
</dbReference>
<keyword evidence="9 11" id="KW-0456">Lyase</keyword>
<evidence type="ECO:0000256" key="8">
    <source>
        <dbReference type="ARBA" id="ARBA00023014"/>
    </source>
</evidence>
<dbReference type="InterPro" id="IPR029009">
    <property type="entry name" value="ASB_dom_sf"/>
</dbReference>
<sequence>MNKFVSIFNDVIGPVMTGPSSSHTAGPTRIGKLSKQFLVNDLSKADIYFETKGSFAMTYKGQRSDKGLVGGLLGWEPEDARIINSLNEAKKRRIKISFNITNFDALHPNTVKLVLTDINNNKFYITGVSTGGGMVELIEFNGYNISICGDFYELILIFNSYKEDYYKTILKILKENYIEPEYVNTFENPQGILINIKLSKELSKEILDKIKKITPLDYAKLISPILPILSRKNCSVPFNNTKEILKYAKKENKDLFEAAVFYECTRGNITKEEAIYKMTYILKIMKESIKKGLYGNAKMPYILQHQAHLVKKAEAEGRLINIGVLNKIIYYSMSCMETSSSMGVITAAPTAGSCGIIPGTLISICEEIDLDDESCIKALFCSGLIGALIASHATFAAETCGCQAECGSASCMAAAGIVYLAGGTIQQSITAASIALQNVLGLVCDPVAGLAEIPCMTRNIMAASNAVSCANMALAGVKEVIPLDEVINSMYSVGKMLPRELRCTCLGGLANTKTGQNFSKNLQQIKY</sequence>
<dbReference type="EMBL" id="CP009933">
    <property type="protein sequence ID" value="AKA67500.1"/>
    <property type="molecule type" value="Genomic_DNA"/>
</dbReference>
<dbReference type="AlphaFoldDB" id="A0A0E3M6D8"/>